<dbReference type="InterPro" id="IPR039426">
    <property type="entry name" value="TonB-dep_rcpt-like"/>
</dbReference>
<organism evidence="19 20">
    <name type="scientific">Steroidobacter flavus</name>
    <dbReference type="NCBI Taxonomy" id="1842136"/>
    <lineage>
        <taxon>Bacteria</taxon>
        <taxon>Pseudomonadati</taxon>
        <taxon>Pseudomonadota</taxon>
        <taxon>Gammaproteobacteria</taxon>
        <taxon>Steroidobacterales</taxon>
        <taxon>Steroidobacteraceae</taxon>
        <taxon>Steroidobacter</taxon>
    </lineage>
</organism>
<dbReference type="Pfam" id="PF07715">
    <property type="entry name" value="Plug"/>
    <property type="match status" value="1"/>
</dbReference>
<dbReference type="CDD" id="cd01347">
    <property type="entry name" value="ligand_gated_channel"/>
    <property type="match status" value="1"/>
</dbReference>
<proteinExistence type="inferred from homology"/>
<evidence type="ECO:0000256" key="13">
    <source>
        <dbReference type="PROSITE-ProRule" id="PRU10144"/>
    </source>
</evidence>
<dbReference type="InterPro" id="IPR037066">
    <property type="entry name" value="Plug_dom_sf"/>
</dbReference>
<comment type="caution">
    <text evidence="19">The sequence shown here is derived from an EMBL/GenBank/DDBJ whole genome shotgun (WGS) entry which is preliminary data.</text>
</comment>
<evidence type="ECO:0000256" key="15">
    <source>
        <dbReference type="SAM" id="MobiDB-lite"/>
    </source>
</evidence>
<dbReference type="InterPro" id="IPR000531">
    <property type="entry name" value="Beta-barrel_TonB"/>
</dbReference>
<evidence type="ECO:0000256" key="10">
    <source>
        <dbReference type="ARBA" id="ARBA00023136"/>
    </source>
</evidence>
<feature type="domain" description="TonB-dependent receptor-like beta-barrel" evidence="17">
    <location>
        <begin position="242"/>
        <end position="641"/>
    </location>
</feature>
<evidence type="ECO:0000256" key="7">
    <source>
        <dbReference type="ARBA" id="ARBA00023004"/>
    </source>
</evidence>
<comment type="similarity">
    <text evidence="12 14">Belongs to the TonB-dependent receptor family.</text>
</comment>
<keyword evidence="8" id="KW-0406">Ion transport</keyword>
<keyword evidence="3 12" id="KW-1134">Transmembrane beta strand</keyword>
<keyword evidence="7" id="KW-0408">Iron</keyword>
<dbReference type="Proteomes" id="UP001595904">
    <property type="component" value="Unassembled WGS sequence"/>
</dbReference>
<dbReference type="EMBL" id="JBHSDU010000003">
    <property type="protein sequence ID" value="MFC4309137.1"/>
    <property type="molecule type" value="Genomic_DNA"/>
</dbReference>
<evidence type="ECO:0000256" key="5">
    <source>
        <dbReference type="ARBA" id="ARBA00022692"/>
    </source>
</evidence>
<evidence type="ECO:0000256" key="12">
    <source>
        <dbReference type="PROSITE-ProRule" id="PRU01360"/>
    </source>
</evidence>
<dbReference type="Pfam" id="PF00593">
    <property type="entry name" value="TonB_dep_Rec_b-barrel"/>
    <property type="match status" value="1"/>
</dbReference>
<evidence type="ECO:0000256" key="2">
    <source>
        <dbReference type="ARBA" id="ARBA00022448"/>
    </source>
</evidence>
<feature type="domain" description="TonB-dependent receptor plug" evidence="18">
    <location>
        <begin position="45"/>
        <end position="157"/>
    </location>
</feature>
<evidence type="ECO:0000256" key="11">
    <source>
        <dbReference type="ARBA" id="ARBA00023237"/>
    </source>
</evidence>
<dbReference type="SUPFAM" id="SSF56935">
    <property type="entry name" value="Porins"/>
    <property type="match status" value="1"/>
</dbReference>
<evidence type="ECO:0000256" key="14">
    <source>
        <dbReference type="RuleBase" id="RU003357"/>
    </source>
</evidence>
<keyword evidence="11 12" id="KW-0998">Cell outer membrane</keyword>
<keyword evidence="19" id="KW-0675">Receptor</keyword>
<dbReference type="PANTHER" id="PTHR32552:SF68">
    <property type="entry name" value="FERRICHROME OUTER MEMBRANE TRANSPORTER_PHAGE RECEPTOR"/>
    <property type="match status" value="1"/>
</dbReference>
<keyword evidence="5 12" id="KW-0812">Transmembrane</keyword>
<comment type="subcellular location">
    <subcellularLocation>
        <location evidence="1 12">Cell outer membrane</location>
        <topology evidence="1 12">Multi-pass membrane protein</topology>
    </subcellularLocation>
</comment>
<dbReference type="Gene3D" id="2.40.170.20">
    <property type="entry name" value="TonB-dependent receptor, beta-barrel domain"/>
    <property type="match status" value="1"/>
</dbReference>
<protein>
    <submittedName>
        <fullName evidence="19">TonB-dependent receptor</fullName>
    </submittedName>
</protein>
<keyword evidence="6 16" id="KW-0732">Signal</keyword>
<evidence type="ECO:0000256" key="9">
    <source>
        <dbReference type="ARBA" id="ARBA00023077"/>
    </source>
</evidence>
<keyword evidence="9 14" id="KW-0798">TonB box</keyword>
<evidence type="ECO:0000256" key="6">
    <source>
        <dbReference type="ARBA" id="ARBA00022729"/>
    </source>
</evidence>
<feature type="short sequence motif" description="TonB C-terminal box" evidence="13">
    <location>
        <begin position="658"/>
        <end position="675"/>
    </location>
</feature>
<evidence type="ECO:0000313" key="20">
    <source>
        <dbReference type="Proteomes" id="UP001595904"/>
    </source>
</evidence>
<gene>
    <name evidence="19" type="ORF">ACFPN2_08605</name>
</gene>
<keyword evidence="2 12" id="KW-0813">Transport</keyword>
<keyword evidence="10 12" id="KW-0472">Membrane</keyword>
<dbReference type="RefSeq" id="WP_380596200.1">
    <property type="nucleotide sequence ID" value="NZ_JBHSDU010000003.1"/>
</dbReference>
<evidence type="ECO:0000256" key="16">
    <source>
        <dbReference type="SAM" id="SignalP"/>
    </source>
</evidence>
<evidence type="ECO:0000256" key="1">
    <source>
        <dbReference type="ARBA" id="ARBA00004571"/>
    </source>
</evidence>
<feature type="signal peptide" evidence="16">
    <location>
        <begin position="1"/>
        <end position="24"/>
    </location>
</feature>
<keyword evidence="4" id="KW-0410">Iron transport</keyword>
<evidence type="ECO:0000256" key="4">
    <source>
        <dbReference type="ARBA" id="ARBA00022496"/>
    </source>
</evidence>
<dbReference type="PROSITE" id="PS52016">
    <property type="entry name" value="TONB_DEPENDENT_REC_3"/>
    <property type="match status" value="1"/>
</dbReference>
<keyword evidence="20" id="KW-1185">Reference proteome</keyword>
<evidence type="ECO:0000256" key="3">
    <source>
        <dbReference type="ARBA" id="ARBA00022452"/>
    </source>
</evidence>
<evidence type="ECO:0000259" key="17">
    <source>
        <dbReference type="Pfam" id="PF00593"/>
    </source>
</evidence>
<dbReference type="InterPro" id="IPR036942">
    <property type="entry name" value="Beta-barrel_TonB_sf"/>
</dbReference>
<reference evidence="20" key="1">
    <citation type="journal article" date="2019" name="Int. J. Syst. Evol. Microbiol.">
        <title>The Global Catalogue of Microorganisms (GCM) 10K type strain sequencing project: providing services to taxonomists for standard genome sequencing and annotation.</title>
        <authorList>
            <consortium name="The Broad Institute Genomics Platform"/>
            <consortium name="The Broad Institute Genome Sequencing Center for Infectious Disease"/>
            <person name="Wu L."/>
            <person name="Ma J."/>
        </authorList>
    </citation>
    <scope>NUCLEOTIDE SEQUENCE [LARGE SCALE GENOMIC DNA]</scope>
    <source>
        <strain evidence="20">CGMCC 1.10759</strain>
    </source>
</reference>
<accession>A0ABV8SQA6</accession>
<feature type="chain" id="PRO_5047303436" evidence="16">
    <location>
        <begin position="25"/>
        <end position="675"/>
    </location>
</feature>
<evidence type="ECO:0000259" key="18">
    <source>
        <dbReference type="Pfam" id="PF07715"/>
    </source>
</evidence>
<dbReference type="InterPro" id="IPR010917">
    <property type="entry name" value="TonB_rcpt_CS"/>
</dbReference>
<feature type="region of interest" description="Disordered" evidence="15">
    <location>
        <begin position="252"/>
        <end position="273"/>
    </location>
</feature>
<evidence type="ECO:0000313" key="19">
    <source>
        <dbReference type="EMBL" id="MFC4309137.1"/>
    </source>
</evidence>
<dbReference type="InterPro" id="IPR012910">
    <property type="entry name" value="Plug_dom"/>
</dbReference>
<evidence type="ECO:0000256" key="8">
    <source>
        <dbReference type="ARBA" id="ARBA00023065"/>
    </source>
</evidence>
<dbReference type="PANTHER" id="PTHR32552">
    <property type="entry name" value="FERRICHROME IRON RECEPTOR-RELATED"/>
    <property type="match status" value="1"/>
</dbReference>
<name>A0ABV8SQA6_9GAMM</name>
<feature type="compositionally biased region" description="Polar residues" evidence="15">
    <location>
        <begin position="252"/>
        <end position="271"/>
    </location>
</feature>
<dbReference type="PROSITE" id="PS01156">
    <property type="entry name" value="TONB_DEPENDENT_REC_2"/>
    <property type="match status" value="1"/>
</dbReference>
<sequence>MSINNGLRWAVACTLGTISFGAVAETHPSEATIDEVVVKGQLLRAQESAYSATVLDTSVIREQAPSDVDELLRLVPGMVVRDLQLGSVASNIVIRGFGSGGHGGDLGAVIDGIPLNEAMSHADGYVDLNTVVPLEIESFTVFKGPVSALYGNYNRGGLVDIQTRKSGDYAETDLSLGSYDTVDLQAAYGSRLSDTQQINLAGQLFRTDGYRPQGHTERGTFAGRWSAEVTPALQVALSTRYLQSESDSASYLTQAQFQSNPRGIDPNTQNDGADKEFLTVRGDVNYAINDELKLLTFAYTTQQDFTRWFSRPINATTWRQREETYDRSVFGAGTSLNGVTALASIPVSYIAGVETFRESTEYKFFDGLDHRRRVLPAQSNRETELNSVSAFTEVRANVHPLAQLSVGLRADRFTGGCELRGAETGTDPCGALNKADHVSPKLGLNSQVTDWLQLRASWAEGFALPNGFVKYAIGGQPLDENIFRQTEIGAHFVAADAFEFDIAGYRLKSTGEVRTVSPGVYENYGATLRKGVEASARWKPVESFELNAVYGITDTEVTQNADARLLGLSVAGVPENSGSLEATFRPFENWSVNAFWRYVGEYEVDALNTLQAENYDLLDLGVSYTSRGERSYRIYARLDNVTDEKYATSVSVIGGQLLFAPGSPRTVRAGIQFDF</sequence>
<dbReference type="Gene3D" id="2.170.130.10">
    <property type="entry name" value="TonB-dependent receptor, plug domain"/>
    <property type="match status" value="1"/>
</dbReference>